<evidence type="ECO:0000313" key="2">
    <source>
        <dbReference type="EMBL" id="MED5018734.1"/>
    </source>
</evidence>
<accession>A0ABU6PV12</accession>
<dbReference type="Proteomes" id="UP001343257">
    <property type="component" value="Unassembled WGS sequence"/>
</dbReference>
<evidence type="ECO:0000256" key="1">
    <source>
        <dbReference type="SAM" id="MobiDB-lite"/>
    </source>
</evidence>
<dbReference type="InterPro" id="IPR054648">
    <property type="entry name" value="TudS-rel"/>
</dbReference>
<keyword evidence="3" id="KW-1185">Reference proteome</keyword>
<gene>
    <name evidence="2" type="ORF">P9847_15605</name>
</gene>
<proteinExistence type="predicted"/>
<organism evidence="2 3">
    <name type="scientific">Paenibacillus chibensis</name>
    <dbReference type="NCBI Taxonomy" id="59846"/>
    <lineage>
        <taxon>Bacteria</taxon>
        <taxon>Bacillati</taxon>
        <taxon>Bacillota</taxon>
        <taxon>Bacilli</taxon>
        <taxon>Bacillales</taxon>
        <taxon>Paenibacillaceae</taxon>
        <taxon>Paenibacillus</taxon>
    </lineage>
</organism>
<dbReference type="EMBL" id="JARTLD010000037">
    <property type="protein sequence ID" value="MED5018734.1"/>
    <property type="molecule type" value="Genomic_DNA"/>
</dbReference>
<reference evidence="2 3" key="1">
    <citation type="submission" date="2023-03" db="EMBL/GenBank/DDBJ databases">
        <title>Bacillus Genome Sequencing.</title>
        <authorList>
            <person name="Dunlap C."/>
        </authorList>
    </citation>
    <scope>NUCLEOTIDE SEQUENCE [LARGE SCALE GENOMIC DNA]</scope>
    <source>
        <strain evidence="2 3">NRS-52</strain>
    </source>
</reference>
<dbReference type="NCBIfam" id="NF045597">
    <property type="entry name" value="TudS_rel_CD3072"/>
    <property type="match status" value="1"/>
</dbReference>
<dbReference type="RefSeq" id="WP_328279240.1">
    <property type="nucleotide sequence ID" value="NZ_JARTLD010000037.1"/>
</dbReference>
<evidence type="ECO:0008006" key="4">
    <source>
        <dbReference type="Google" id="ProtNLM"/>
    </source>
</evidence>
<name>A0ABU6PV12_9BACL</name>
<comment type="caution">
    <text evidence="2">The sequence shown here is derived from an EMBL/GenBank/DDBJ whole genome shotgun (WGS) entry which is preliminary data.</text>
</comment>
<feature type="compositionally biased region" description="Basic residues" evidence="1">
    <location>
        <begin position="171"/>
        <end position="180"/>
    </location>
</feature>
<feature type="region of interest" description="Disordered" evidence="1">
    <location>
        <begin position="152"/>
        <end position="180"/>
    </location>
</feature>
<evidence type="ECO:0000313" key="3">
    <source>
        <dbReference type="Proteomes" id="UP001343257"/>
    </source>
</evidence>
<sequence length="180" mass="20521">MQSSRRIIVMSHCIINQNSVAPGKARSPGIMKSAVEWATEERYGILQLPCPELTFFGLDRPLMNVEAYDTPEYHAHNRRILLPVIDQLKTYQQHGYEIAGGLGIAGSLSCDPGRGVFMRDFLELAKEHDVYIDFFWQIPDHKEEIFDASDKQSVYGPVGRRPQTVSPRKSKDGRKKGRFR</sequence>
<protein>
    <recommendedName>
        <fullName evidence="4">DUF523 domain-containing protein</fullName>
    </recommendedName>
</protein>